<dbReference type="CDD" id="cd06471">
    <property type="entry name" value="ACD_LpsHSP_like"/>
    <property type="match status" value="1"/>
</dbReference>
<evidence type="ECO:0000256" key="2">
    <source>
        <dbReference type="RuleBase" id="RU003616"/>
    </source>
</evidence>
<reference evidence="5 6" key="1">
    <citation type="journal article" date="2016" name="Genome Announc.">
        <title>Draft Genome Sequence of Criibacterium bergeronii gen. nov., sp. nov., Strain CCRI-22567T, Isolated from a Vaginal Sample from a Woman with Bacterial Vaginosis.</title>
        <authorList>
            <person name="Maheux A.F."/>
            <person name="Berube E."/>
            <person name="Boudreau D.K."/>
            <person name="Raymond F."/>
            <person name="Corbeil J."/>
            <person name="Roy P.H."/>
            <person name="Boissinot M."/>
            <person name="Omar R.F."/>
        </authorList>
    </citation>
    <scope>NUCLEOTIDE SEQUENCE [LARGE SCALE GENOMIC DNA]</scope>
    <source>
        <strain evidence="5 6">CCRI-22567</strain>
    </source>
</reference>
<dbReference type="EMBL" id="MBEW02000021">
    <property type="protein sequence ID" value="RDY20767.1"/>
    <property type="molecule type" value="Genomic_DNA"/>
</dbReference>
<feature type="domain" description="SHSP" evidence="4">
    <location>
        <begin position="35"/>
        <end position="153"/>
    </location>
</feature>
<evidence type="ECO:0000259" key="4">
    <source>
        <dbReference type="PROSITE" id="PS01031"/>
    </source>
</evidence>
<accession>A0A371IJU5</accession>
<dbReference type="InterPro" id="IPR031107">
    <property type="entry name" value="Small_HSP"/>
</dbReference>
<dbReference type="Proteomes" id="UP000093352">
    <property type="component" value="Unassembled WGS sequence"/>
</dbReference>
<gene>
    <name evidence="5" type="ORF">BBG48_008375</name>
</gene>
<proteinExistence type="inferred from homology"/>
<name>A0A371IJU5_9FIRM</name>
<dbReference type="Gene3D" id="2.60.40.790">
    <property type="match status" value="1"/>
</dbReference>
<comment type="similarity">
    <text evidence="1 2">Belongs to the small heat shock protein (HSP20) family.</text>
</comment>
<keyword evidence="6" id="KW-1185">Reference proteome</keyword>
<evidence type="ECO:0000256" key="1">
    <source>
        <dbReference type="PROSITE-ProRule" id="PRU00285"/>
    </source>
</evidence>
<dbReference type="RefSeq" id="WP_068914050.1">
    <property type="nucleotide sequence ID" value="NZ_MBEW02000021.1"/>
</dbReference>
<evidence type="ECO:0000313" key="5">
    <source>
        <dbReference type="EMBL" id="RDY20767.1"/>
    </source>
</evidence>
<dbReference type="PANTHER" id="PTHR11527">
    <property type="entry name" value="HEAT-SHOCK PROTEIN 20 FAMILY MEMBER"/>
    <property type="match status" value="1"/>
</dbReference>
<feature type="compositionally biased region" description="Basic and acidic residues" evidence="3">
    <location>
        <begin position="86"/>
        <end position="100"/>
    </location>
</feature>
<dbReference type="STRING" id="1871336.BBG48_05460"/>
<evidence type="ECO:0000313" key="6">
    <source>
        <dbReference type="Proteomes" id="UP000093352"/>
    </source>
</evidence>
<sequence>MRYLPSRTDEFFAPSLNNFDNFIDSFFNNDMFSQRAMEKTTFKVDVSEDDNAYTVEAEMPGFEKNEVNVYMQNGYLTINAEKKEEINSDNQTDKASEGKKYIHKERRNTKVSRMMRFENVDEDKISAKLEKGVLEIVVPKATKQNGQKQISVN</sequence>
<comment type="caution">
    <text evidence="5">The sequence shown here is derived from an EMBL/GenBank/DDBJ whole genome shotgun (WGS) entry which is preliminary data.</text>
</comment>
<feature type="region of interest" description="Disordered" evidence="3">
    <location>
        <begin position="86"/>
        <end position="105"/>
    </location>
</feature>
<dbReference type="Pfam" id="PF00011">
    <property type="entry name" value="HSP20"/>
    <property type="match status" value="1"/>
</dbReference>
<dbReference type="InterPro" id="IPR002068">
    <property type="entry name" value="A-crystallin/Hsp20_dom"/>
</dbReference>
<dbReference type="PROSITE" id="PS01031">
    <property type="entry name" value="SHSP"/>
    <property type="match status" value="1"/>
</dbReference>
<protein>
    <submittedName>
        <fullName evidence="5">Hsp20/alpha crystallin family protein</fullName>
    </submittedName>
</protein>
<organism evidence="5 6">
    <name type="scientific">Criibacterium bergeronii</name>
    <dbReference type="NCBI Taxonomy" id="1871336"/>
    <lineage>
        <taxon>Bacteria</taxon>
        <taxon>Bacillati</taxon>
        <taxon>Bacillota</taxon>
        <taxon>Clostridia</taxon>
        <taxon>Peptostreptococcales</taxon>
        <taxon>Filifactoraceae</taxon>
        <taxon>Criibacterium</taxon>
    </lineage>
</organism>
<dbReference type="AlphaFoldDB" id="A0A371IJU5"/>
<dbReference type="InterPro" id="IPR008978">
    <property type="entry name" value="HSP20-like_chaperone"/>
</dbReference>
<evidence type="ECO:0000256" key="3">
    <source>
        <dbReference type="SAM" id="MobiDB-lite"/>
    </source>
</evidence>
<dbReference type="SUPFAM" id="SSF49764">
    <property type="entry name" value="HSP20-like chaperones"/>
    <property type="match status" value="1"/>
</dbReference>